<evidence type="ECO:0000259" key="5">
    <source>
        <dbReference type="Pfam" id="PF00551"/>
    </source>
</evidence>
<dbReference type="PANTHER" id="PTHR43369:SF2">
    <property type="entry name" value="PHOSPHORIBOSYLGLYCINAMIDE FORMYLTRANSFERASE"/>
    <property type="match status" value="1"/>
</dbReference>
<feature type="active site" description="Proton donor" evidence="4">
    <location>
        <position position="118"/>
    </location>
</feature>
<dbReference type="Proteomes" id="UP000541810">
    <property type="component" value="Unassembled WGS sequence"/>
</dbReference>
<dbReference type="InterPro" id="IPR004607">
    <property type="entry name" value="GART"/>
</dbReference>
<comment type="catalytic activity">
    <reaction evidence="4">
        <text>N(1)-(5-phospho-beta-D-ribosyl)glycinamide + (6R)-10-formyltetrahydrofolate = N(2)-formyl-N(1)-(5-phospho-beta-D-ribosyl)glycinamide + (6S)-5,6,7,8-tetrahydrofolate + H(+)</text>
        <dbReference type="Rhea" id="RHEA:15053"/>
        <dbReference type="ChEBI" id="CHEBI:15378"/>
        <dbReference type="ChEBI" id="CHEBI:57453"/>
        <dbReference type="ChEBI" id="CHEBI:143788"/>
        <dbReference type="ChEBI" id="CHEBI:147286"/>
        <dbReference type="ChEBI" id="CHEBI:195366"/>
        <dbReference type="EC" id="2.1.2.2"/>
    </reaction>
</comment>
<dbReference type="GO" id="GO:0004644">
    <property type="term" value="F:phosphoribosylglycinamide formyltransferase activity"/>
    <property type="evidence" value="ECO:0007669"/>
    <property type="project" value="UniProtKB-UniRule"/>
</dbReference>
<gene>
    <name evidence="4" type="primary">purN</name>
    <name evidence="6" type="ORF">HNQ40_003257</name>
</gene>
<protein>
    <recommendedName>
        <fullName evidence="4">Phosphoribosylglycinamide formyltransferase</fullName>
        <ecNumber evidence="4">2.1.2.2</ecNumber>
    </recommendedName>
    <alternativeName>
        <fullName evidence="4">5'-phosphoribosylglycinamide transformylase</fullName>
    </alternativeName>
    <alternativeName>
        <fullName evidence="4">GAR transformylase</fullName>
        <shortName evidence="4">GART</shortName>
    </alternativeName>
</protein>
<organism evidence="6 7">
    <name type="scientific">Algisphaera agarilytica</name>
    <dbReference type="NCBI Taxonomy" id="1385975"/>
    <lineage>
        <taxon>Bacteria</taxon>
        <taxon>Pseudomonadati</taxon>
        <taxon>Planctomycetota</taxon>
        <taxon>Phycisphaerae</taxon>
        <taxon>Phycisphaerales</taxon>
        <taxon>Phycisphaeraceae</taxon>
        <taxon>Algisphaera</taxon>
    </lineage>
</organism>
<dbReference type="RefSeq" id="WP_184678917.1">
    <property type="nucleotide sequence ID" value="NZ_JACHGY010000001.1"/>
</dbReference>
<dbReference type="InterPro" id="IPR002376">
    <property type="entry name" value="Formyl_transf_N"/>
</dbReference>
<dbReference type="EMBL" id="JACHGY010000001">
    <property type="protein sequence ID" value="MBB6431451.1"/>
    <property type="molecule type" value="Genomic_DNA"/>
</dbReference>
<dbReference type="CDD" id="cd08645">
    <property type="entry name" value="FMT_core_GART"/>
    <property type="match status" value="1"/>
</dbReference>
<reference evidence="6 7" key="1">
    <citation type="submission" date="2020-08" db="EMBL/GenBank/DDBJ databases">
        <title>Genomic Encyclopedia of Type Strains, Phase IV (KMG-IV): sequencing the most valuable type-strain genomes for metagenomic binning, comparative biology and taxonomic classification.</title>
        <authorList>
            <person name="Goeker M."/>
        </authorList>
    </citation>
    <scope>NUCLEOTIDE SEQUENCE [LARGE SCALE GENOMIC DNA]</scope>
    <source>
        <strain evidence="6 7">DSM 103725</strain>
    </source>
</reference>
<dbReference type="AlphaFoldDB" id="A0A7X0HB32"/>
<dbReference type="PANTHER" id="PTHR43369">
    <property type="entry name" value="PHOSPHORIBOSYLGLYCINAMIDE FORMYLTRANSFERASE"/>
    <property type="match status" value="1"/>
</dbReference>
<keyword evidence="7" id="KW-1185">Reference proteome</keyword>
<dbReference type="SUPFAM" id="SSF53328">
    <property type="entry name" value="Formyltransferase"/>
    <property type="match status" value="1"/>
</dbReference>
<feature type="domain" description="Formyl transferase N-terminal" evidence="5">
    <location>
        <begin position="13"/>
        <end position="196"/>
    </location>
</feature>
<evidence type="ECO:0000256" key="1">
    <source>
        <dbReference type="ARBA" id="ARBA00005054"/>
    </source>
</evidence>
<evidence type="ECO:0000256" key="4">
    <source>
        <dbReference type="HAMAP-Rule" id="MF_01930"/>
    </source>
</evidence>
<proteinExistence type="inferred from homology"/>
<feature type="binding site" evidence="4">
    <location>
        <position position="70"/>
    </location>
    <ligand>
        <name>(6R)-10-formyltetrahydrofolate</name>
        <dbReference type="ChEBI" id="CHEBI:195366"/>
    </ligand>
</feature>
<dbReference type="GO" id="GO:0006189">
    <property type="term" value="P:'de novo' IMP biosynthetic process"/>
    <property type="evidence" value="ECO:0007669"/>
    <property type="project" value="UniProtKB-UniRule"/>
</dbReference>
<comment type="pathway">
    <text evidence="1 4">Purine metabolism; IMP biosynthesis via de novo pathway; N(2)-formyl-N(1)-(5-phospho-D-ribosyl)glycinamide from N(1)-(5-phospho-D-ribosyl)glycinamide (10-formyl THF route): step 1/1.</text>
</comment>
<feature type="binding site" evidence="4">
    <location>
        <position position="116"/>
    </location>
    <ligand>
        <name>(6R)-10-formyltetrahydrofolate</name>
        <dbReference type="ChEBI" id="CHEBI:195366"/>
    </ligand>
</feature>
<dbReference type="Pfam" id="PF00551">
    <property type="entry name" value="Formyl_trans_N"/>
    <property type="match status" value="1"/>
</dbReference>
<dbReference type="HAMAP" id="MF_01930">
    <property type="entry name" value="PurN"/>
    <property type="match status" value="1"/>
</dbReference>
<accession>A0A7X0HB32</accession>
<dbReference type="GO" id="GO:0005829">
    <property type="term" value="C:cytosol"/>
    <property type="evidence" value="ECO:0007669"/>
    <property type="project" value="TreeGrafter"/>
</dbReference>
<evidence type="ECO:0000256" key="3">
    <source>
        <dbReference type="ARBA" id="ARBA00022755"/>
    </source>
</evidence>
<comment type="function">
    <text evidence="4">Catalyzes the transfer of a formyl group from 10-formyltetrahydrofolate to 5-phospho-ribosyl-glycinamide (GAR), producing 5-phospho-ribosyl-N-formylglycinamide (FGAR) and tetrahydrofolate.</text>
</comment>
<sequence>MASDDSSPKPLPIAVLLSGGGTTMLNLAKQIEAGTLNAQIKLVVASNDTSAAKGIERAEGLGLPCPVIRRKGHDDTAAFSQAIFDRVREAGCELVCLAGFLSLLSIPEDFEGRVMNIHPSLLPAFGGKGMHGRHVHEAVLNAGAKVSGCTVHIADNTYDTGPILVQKTCPVLPGDDADALAARVFEQECLAYPEAVAAFAEGRVKFHDGIAVVE</sequence>
<dbReference type="NCBIfam" id="TIGR00639">
    <property type="entry name" value="PurN"/>
    <property type="match status" value="1"/>
</dbReference>
<dbReference type="EC" id="2.1.2.2" evidence="4"/>
<name>A0A7X0HB32_9BACT</name>
<evidence type="ECO:0000256" key="2">
    <source>
        <dbReference type="ARBA" id="ARBA00022679"/>
    </source>
</evidence>
<evidence type="ECO:0000313" key="7">
    <source>
        <dbReference type="Proteomes" id="UP000541810"/>
    </source>
</evidence>
<dbReference type="UniPathway" id="UPA00074">
    <property type="reaction ID" value="UER00126"/>
</dbReference>
<evidence type="ECO:0000313" key="6">
    <source>
        <dbReference type="EMBL" id="MBB6431451.1"/>
    </source>
</evidence>
<comment type="caution">
    <text evidence="4">Lacks conserved residue(s) required for the propagation of feature annotation.</text>
</comment>
<keyword evidence="3 4" id="KW-0658">Purine biosynthesis</keyword>
<feature type="site" description="Raises pKa of active site His" evidence="4">
    <location>
        <position position="159"/>
    </location>
</feature>
<dbReference type="InterPro" id="IPR036477">
    <property type="entry name" value="Formyl_transf_N_sf"/>
</dbReference>
<comment type="caution">
    <text evidence="6">The sequence shown here is derived from an EMBL/GenBank/DDBJ whole genome shotgun (WGS) entry which is preliminary data.</text>
</comment>
<keyword evidence="2 4" id="KW-0808">Transferase</keyword>
<comment type="similarity">
    <text evidence="4">Belongs to the GART family.</text>
</comment>
<dbReference type="Gene3D" id="3.40.50.170">
    <property type="entry name" value="Formyl transferase, N-terminal domain"/>
    <property type="match status" value="1"/>
</dbReference>